<dbReference type="Proteomes" id="UP000184694">
    <property type="component" value="Unassembled WGS sequence"/>
</dbReference>
<dbReference type="STRING" id="1121457.SAMN02745161_1786"/>
<dbReference type="Gene3D" id="3.50.50.60">
    <property type="entry name" value="FAD/NAD(P)-binding domain"/>
    <property type="match status" value="1"/>
</dbReference>
<dbReference type="Pfam" id="PF01266">
    <property type="entry name" value="DAO"/>
    <property type="match status" value="1"/>
</dbReference>
<organism evidence="2 3">
    <name type="scientific">Halodesulfovibrio marinisediminis DSM 17456</name>
    <dbReference type="NCBI Taxonomy" id="1121457"/>
    <lineage>
        <taxon>Bacteria</taxon>
        <taxon>Pseudomonadati</taxon>
        <taxon>Thermodesulfobacteriota</taxon>
        <taxon>Desulfovibrionia</taxon>
        <taxon>Desulfovibrionales</taxon>
        <taxon>Desulfovibrionaceae</taxon>
        <taxon>Halodesulfovibrio</taxon>
    </lineage>
</organism>
<gene>
    <name evidence="2" type="ORF">SAMN02745161_1786</name>
</gene>
<dbReference type="PANTHER" id="PTHR13847">
    <property type="entry name" value="SARCOSINE DEHYDROGENASE-RELATED"/>
    <property type="match status" value="1"/>
</dbReference>
<accession>A0A1N6GTP2</accession>
<proteinExistence type="predicted"/>
<evidence type="ECO:0000313" key="3">
    <source>
        <dbReference type="Proteomes" id="UP000184694"/>
    </source>
</evidence>
<feature type="domain" description="FAD dependent oxidoreductase" evidence="1">
    <location>
        <begin position="5"/>
        <end position="338"/>
    </location>
</feature>
<dbReference type="SUPFAM" id="SSF54373">
    <property type="entry name" value="FAD-linked reductases, C-terminal domain"/>
    <property type="match status" value="1"/>
</dbReference>
<dbReference type="InterPro" id="IPR036188">
    <property type="entry name" value="FAD/NAD-bd_sf"/>
</dbReference>
<dbReference type="GO" id="GO:0005737">
    <property type="term" value="C:cytoplasm"/>
    <property type="evidence" value="ECO:0007669"/>
    <property type="project" value="TreeGrafter"/>
</dbReference>
<name>A0A1N6GTP2_9BACT</name>
<evidence type="ECO:0000259" key="1">
    <source>
        <dbReference type="Pfam" id="PF01266"/>
    </source>
</evidence>
<dbReference type="AlphaFoldDB" id="A0A1N6GTP2"/>
<dbReference type="EMBL" id="FSRG01000005">
    <property type="protein sequence ID" value="SIO10705.1"/>
    <property type="molecule type" value="Genomic_DNA"/>
</dbReference>
<protein>
    <submittedName>
        <fullName evidence="2">Glycine/D-amino acid oxidase</fullName>
    </submittedName>
</protein>
<evidence type="ECO:0000313" key="2">
    <source>
        <dbReference type="EMBL" id="SIO10705.1"/>
    </source>
</evidence>
<dbReference type="RefSeq" id="WP_175566011.1">
    <property type="nucleotide sequence ID" value="NZ_FSRG01000005.1"/>
</dbReference>
<dbReference type="InterPro" id="IPR006076">
    <property type="entry name" value="FAD-dep_OxRdtase"/>
</dbReference>
<dbReference type="Gene3D" id="3.30.9.10">
    <property type="entry name" value="D-Amino Acid Oxidase, subunit A, domain 2"/>
    <property type="match status" value="1"/>
</dbReference>
<keyword evidence="3" id="KW-1185">Reference proteome</keyword>
<reference evidence="3" key="1">
    <citation type="submission" date="2016-11" db="EMBL/GenBank/DDBJ databases">
        <authorList>
            <person name="Varghese N."/>
            <person name="Submissions S."/>
        </authorList>
    </citation>
    <scope>NUCLEOTIDE SEQUENCE [LARGE SCALE GENOMIC DNA]</scope>
    <source>
        <strain evidence="3">DSM 17456</strain>
    </source>
</reference>
<dbReference type="SUPFAM" id="SSF51905">
    <property type="entry name" value="FAD/NAD(P)-binding domain"/>
    <property type="match status" value="1"/>
</dbReference>
<sequence>MKTADIIVIGGGITGSATALGLVKENAGKVLMFDSQLPTQRLSRANFGLTWFMCKGGGSSTYAKWCRTACKQWPEYAAELEDETKINLELEWTGGALHAFGEEQLKAHAASVEKLTGVCGEAGLDYPVSVLDRQQFSELVPKLQLGEDVSGAMYTSQQGHVNPLKLLGAMRKAFQQRGGEFIGNQNILEIIPNGNSVTVKTKDEEYSCNKLVVAAGHGCERLLFPLGYKLNVYPQRGQLMVTERCERKLPFPLLAVRQTQDGTYMIGLSTEDVAHDIRTTPQAMQQQAQNAIRIFPELASVNWVRAWGATRVMTPDGAPIYDSLPTHPNIYVMALHSSVSLNPMHTSVVAPWILDGRNSELISPFSNGRFNV</sequence>